<dbReference type="PANTHER" id="PTHR10996:SF279">
    <property type="entry name" value="2-HYDROXYACID DEHYDROGENASE YPL113C-RELATED"/>
    <property type="match status" value="1"/>
</dbReference>
<dbReference type="GO" id="GO:0030267">
    <property type="term" value="F:glyoxylate reductase (NADPH) activity"/>
    <property type="evidence" value="ECO:0007669"/>
    <property type="project" value="TreeGrafter"/>
</dbReference>
<dbReference type="InterPro" id="IPR036291">
    <property type="entry name" value="NAD(P)-bd_dom_sf"/>
</dbReference>
<dbReference type="GO" id="GO:0051287">
    <property type="term" value="F:NAD binding"/>
    <property type="evidence" value="ECO:0007669"/>
    <property type="project" value="InterPro"/>
</dbReference>
<dbReference type="SUPFAM" id="SSF51735">
    <property type="entry name" value="NAD(P)-binding Rossmann-fold domains"/>
    <property type="match status" value="1"/>
</dbReference>
<dbReference type="PANTHER" id="PTHR10996">
    <property type="entry name" value="2-HYDROXYACID DEHYDROGENASE-RELATED"/>
    <property type="match status" value="1"/>
</dbReference>
<proteinExistence type="predicted"/>
<evidence type="ECO:0000256" key="1">
    <source>
        <dbReference type="ARBA" id="ARBA00023002"/>
    </source>
</evidence>
<evidence type="ECO:0000313" key="3">
    <source>
        <dbReference type="EMBL" id="CCF59684.1"/>
    </source>
</evidence>
<dbReference type="Gene3D" id="3.40.50.720">
    <property type="entry name" value="NAD(P)-binding Rossmann-like Domain"/>
    <property type="match status" value="2"/>
</dbReference>
<dbReference type="GeneID" id="13887680"/>
<dbReference type="FunCoup" id="H2AZC8">
    <property type="interactions" value="59"/>
</dbReference>
<keyword evidence="4" id="KW-1185">Reference proteome</keyword>
<dbReference type="GO" id="GO:0005829">
    <property type="term" value="C:cytosol"/>
    <property type="evidence" value="ECO:0007669"/>
    <property type="project" value="TreeGrafter"/>
</dbReference>
<dbReference type="RefSeq" id="XP_003958819.1">
    <property type="nucleotide sequence ID" value="XM_003958770.1"/>
</dbReference>
<dbReference type="SUPFAM" id="SSF52283">
    <property type="entry name" value="Formate/glycerate dehydrogenase catalytic domain-like"/>
    <property type="match status" value="1"/>
</dbReference>
<dbReference type="EMBL" id="HE650828">
    <property type="protein sequence ID" value="CCF59684.1"/>
    <property type="molecule type" value="Genomic_DNA"/>
</dbReference>
<dbReference type="HOGENOM" id="CLU_019796_1_2_1"/>
<dbReference type="GO" id="GO:0016618">
    <property type="term" value="F:hydroxypyruvate reductase [NAD(P)H] activity"/>
    <property type="evidence" value="ECO:0007669"/>
    <property type="project" value="TreeGrafter"/>
</dbReference>
<dbReference type="InterPro" id="IPR050223">
    <property type="entry name" value="D-isomer_2-hydroxyacid_DH"/>
</dbReference>
<keyword evidence="1" id="KW-0560">Oxidoreductase</keyword>
<sequence>MSINVIIPYKTQIEIDEANPLFEKLHLENNINFINYEISTPESFKQYLQIEPVHCIWITEDFFTYLEGINPYWDYLPSCLRAIVVPWVGCDFVDIKRLREEKDITICNIGPNANDNVSDLCMYLVISTFRMCSFWEFCIKFMEMGNIMGTREYIGSSVSETQDMQVVSQNGSTELRTSYKIPIKKDHTKKINVVNSFTVGGKSVDSPTGKIALILGFGSIGQTIGNKLKLAFNMEIQYHRRSGPVSSKLLGYEAKYHESLEDPETWQEADIIILALPGGDTTANIINDKTIKMCKDGVRIVNVGRGTCIDEDALLRHLDSNKIASCGLDVFKSEETTIKKEFLQRWDVTVLPHIGSAVSDIMKRSTEITLQNIESLFVYGYDGIYPLN</sequence>
<dbReference type="InParanoid" id="H2AZC8"/>
<organism evidence="3 4">
    <name type="scientific">Kazachstania africana (strain ATCC 22294 / BCRC 22015 / CBS 2517 / CECT 1963 / NBRC 1671 / NRRL Y-8276)</name>
    <name type="common">Yeast</name>
    <name type="synonym">Kluyveromyces africanus</name>
    <dbReference type="NCBI Taxonomy" id="1071382"/>
    <lineage>
        <taxon>Eukaryota</taxon>
        <taxon>Fungi</taxon>
        <taxon>Dikarya</taxon>
        <taxon>Ascomycota</taxon>
        <taxon>Saccharomycotina</taxon>
        <taxon>Saccharomycetes</taxon>
        <taxon>Saccharomycetales</taxon>
        <taxon>Saccharomycetaceae</taxon>
        <taxon>Kazachstania</taxon>
    </lineage>
</organism>
<protein>
    <recommendedName>
        <fullName evidence="2">D-isomer specific 2-hydroxyacid dehydrogenase NAD-binding domain-containing protein</fullName>
    </recommendedName>
</protein>
<feature type="domain" description="D-isomer specific 2-hydroxyacid dehydrogenase NAD-binding" evidence="2">
    <location>
        <begin position="206"/>
        <end position="355"/>
    </location>
</feature>
<evidence type="ECO:0000259" key="2">
    <source>
        <dbReference type="Pfam" id="PF02826"/>
    </source>
</evidence>
<dbReference type="Pfam" id="PF02826">
    <property type="entry name" value="2-Hacid_dh_C"/>
    <property type="match status" value="1"/>
</dbReference>
<dbReference type="KEGG" id="kaf:KAFR_0H02750"/>
<dbReference type="AlphaFoldDB" id="H2AZC8"/>
<dbReference type="InterPro" id="IPR006140">
    <property type="entry name" value="D-isomer_DH_NAD-bd"/>
</dbReference>
<accession>H2AZC8</accession>
<reference evidence="3 4" key="1">
    <citation type="journal article" date="2011" name="Proc. Natl. Acad. Sci. U.S.A.">
        <title>Evolutionary erosion of yeast sex chromosomes by mating-type switching accidents.</title>
        <authorList>
            <person name="Gordon J.L."/>
            <person name="Armisen D."/>
            <person name="Proux-Wera E."/>
            <person name="Oheigeartaigh S.S."/>
            <person name="Byrne K.P."/>
            <person name="Wolfe K.H."/>
        </authorList>
    </citation>
    <scope>NUCLEOTIDE SEQUENCE [LARGE SCALE GENOMIC DNA]</scope>
    <source>
        <strain evidence="4">ATCC 22294 / BCRC 22015 / CBS 2517 / CECT 1963 / NBRC 1671 / NRRL Y-8276</strain>
    </source>
</reference>
<evidence type="ECO:0000313" key="4">
    <source>
        <dbReference type="Proteomes" id="UP000005220"/>
    </source>
</evidence>
<gene>
    <name evidence="3" type="primary">KAFR0H02750</name>
    <name evidence="3" type="ORF">KAFR_0H02750</name>
</gene>
<dbReference type="eggNOG" id="KOG0069">
    <property type="taxonomic scope" value="Eukaryota"/>
</dbReference>
<dbReference type="Proteomes" id="UP000005220">
    <property type="component" value="Chromosome 8"/>
</dbReference>
<dbReference type="OrthoDB" id="298012at2759"/>
<name>H2AZC8_KAZAF</name>
<dbReference type="STRING" id="1071382.H2AZC8"/>